<accession>A0ABZ0JQ21</accession>
<sequence length="778" mass="84301">MTPTSRSLRPHALVLAVASALPAFAALAETAPAAATATADAAASASGNDATMLDAITVVSSGTTRQVQRITREDIGIAAPGTSALKVLDKLPGVQFQSADPFGAYEWSTAISLHGFDQSRLGFTLDGVPLGNMSYGVTDGLQVTRAIISENVASVELAQGAGGLGTPSSSNLGGTVRYYSADPDADAGIRFSQTLGSDSTRRTYLRGDTGDIHGFSLYTSLVHGEMDKWKGYGNNEYNQANAKALYQWGDGNRVSLYLDSSHRKEYDIMDLSLTSQRVLGWDWDYLMPDWNSAVQIANALNGKGSYPASLNGLPADYGKADVSYYSGAGLRRDNLAALSGVFNLGGSATLNLTGYYHDNNGEGQWTTPYAASSASVPLSMRTTDYRLNRHGVTGSLNFTVAGNEIEIGGWYQNAKTVQERNYFLLDGPFTDLYYFNKNGTLFARGFAQHYDTDTTMVYAQDTLRLLDERLTLNFGAKKLIVDTTAQSQVPSASNAAGEIKADSDLLPQVGVNYKIDDHQEVYASYNKNMAGFGFTPFQESQASFNAIKGSLEPETAQTYELGYRVRGGGVEASLALYHTTFDDRLLVTSPCSAIQTCPASLNNVGSVRSQGADLAVIWRPIEQLRWLNSLSYDDSTYQDDYTDSSYKNNPQNPGVVPTSGKRVVGIPEWMFSSSLAYENAGWHASLDGKYTGRRYISYLNDSSVPSYWRFDLSAGYDFGQVGMFQNLGLSANVTNLFDKRYFATVGTNGYVVSDPNGYNQTLMAGAPRQFFVTFSGKF</sequence>
<keyword evidence="18" id="KW-0675">Receptor</keyword>
<evidence type="ECO:0000256" key="2">
    <source>
        <dbReference type="ARBA" id="ARBA00022448"/>
    </source>
</evidence>
<dbReference type="Proteomes" id="UP001302020">
    <property type="component" value="Chromosome"/>
</dbReference>
<dbReference type="Pfam" id="PF07715">
    <property type="entry name" value="Plug"/>
    <property type="match status" value="1"/>
</dbReference>
<evidence type="ECO:0000256" key="14">
    <source>
        <dbReference type="RuleBase" id="RU003357"/>
    </source>
</evidence>
<evidence type="ECO:0000313" key="18">
    <source>
        <dbReference type="EMBL" id="WOS41919.1"/>
    </source>
</evidence>
<keyword evidence="2 12" id="KW-0813">Transport</keyword>
<evidence type="ECO:0000256" key="4">
    <source>
        <dbReference type="ARBA" id="ARBA00022496"/>
    </source>
</evidence>
<dbReference type="InterPro" id="IPR012910">
    <property type="entry name" value="Plug_dom"/>
</dbReference>
<feature type="chain" id="PRO_5047077891" evidence="15">
    <location>
        <begin position="26"/>
        <end position="778"/>
    </location>
</feature>
<dbReference type="PANTHER" id="PTHR32552">
    <property type="entry name" value="FERRICHROME IRON RECEPTOR-RELATED"/>
    <property type="match status" value="1"/>
</dbReference>
<evidence type="ECO:0000256" key="9">
    <source>
        <dbReference type="ARBA" id="ARBA00023077"/>
    </source>
</evidence>
<dbReference type="PANTHER" id="PTHR32552:SF89">
    <property type="entry name" value="CATECHOLATE SIDEROPHORE RECEPTOR FIU"/>
    <property type="match status" value="1"/>
</dbReference>
<dbReference type="EMBL" id="CP126172">
    <property type="protein sequence ID" value="WOS41919.1"/>
    <property type="molecule type" value="Genomic_DNA"/>
</dbReference>
<evidence type="ECO:0000259" key="17">
    <source>
        <dbReference type="Pfam" id="PF07715"/>
    </source>
</evidence>
<evidence type="ECO:0000259" key="16">
    <source>
        <dbReference type="Pfam" id="PF00593"/>
    </source>
</evidence>
<keyword evidence="7" id="KW-0408">Iron</keyword>
<dbReference type="PROSITE" id="PS01156">
    <property type="entry name" value="TONB_DEPENDENT_REC_2"/>
    <property type="match status" value="1"/>
</dbReference>
<feature type="domain" description="TonB-dependent receptor-like beta-barrel" evidence="16">
    <location>
        <begin position="301"/>
        <end position="736"/>
    </location>
</feature>
<evidence type="ECO:0000256" key="10">
    <source>
        <dbReference type="ARBA" id="ARBA00023136"/>
    </source>
</evidence>
<dbReference type="CDD" id="cd01347">
    <property type="entry name" value="ligand_gated_channel"/>
    <property type="match status" value="1"/>
</dbReference>
<reference evidence="18 19" key="1">
    <citation type="submission" date="2023-05" db="EMBL/GenBank/DDBJ databases">
        <title>Xanthomonas rydalmerenesis sp. nov., a novel Xanthomonas species isolated from Fragaria x ananassa.</title>
        <authorList>
            <person name="McKnight D.J.E."/>
            <person name="Wong-Bajracharya J."/>
            <person name="Okoh E.B."/>
            <person name="Snijders F."/>
            <person name="Lidbetter F."/>
            <person name="Webster J."/>
            <person name="Djordjevic S.P."/>
            <person name="Bogema D.R."/>
            <person name="Chapman T.A."/>
        </authorList>
    </citation>
    <scope>NUCLEOTIDE SEQUENCE [LARGE SCALE GENOMIC DNA]</scope>
    <source>
        <strain evidence="18 19">DAR34883</strain>
    </source>
</reference>
<evidence type="ECO:0000256" key="13">
    <source>
        <dbReference type="PROSITE-ProRule" id="PRU10144"/>
    </source>
</evidence>
<keyword evidence="19" id="KW-1185">Reference proteome</keyword>
<keyword evidence="11 12" id="KW-0998">Cell outer membrane</keyword>
<evidence type="ECO:0000256" key="15">
    <source>
        <dbReference type="SAM" id="SignalP"/>
    </source>
</evidence>
<dbReference type="InterPro" id="IPR000531">
    <property type="entry name" value="Beta-barrel_TonB"/>
</dbReference>
<keyword evidence="4" id="KW-0410">Iron transport</keyword>
<organism evidence="18 19">
    <name type="scientific">Xanthomonas rydalmerensis</name>
    <dbReference type="NCBI Taxonomy" id="3046274"/>
    <lineage>
        <taxon>Bacteria</taxon>
        <taxon>Pseudomonadati</taxon>
        <taxon>Pseudomonadota</taxon>
        <taxon>Gammaproteobacteria</taxon>
        <taxon>Lysobacterales</taxon>
        <taxon>Lysobacteraceae</taxon>
        <taxon>Xanthomonas</taxon>
    </lineage>
</organism>
<evidence type="ECO:0000313" key="19">
    <source>
        <dbReference type="Proteomes" id="UP001302020"/>
    </source>
</evidence>
<dbReference type="Pfam" id="PF00593">
    <property type="entry name" value="TonB_dep_Rec_b-barrel"/>
    <property type="match status" value="1"/>
</dbReference>
<evidence type="ECO:0000256" key="12">
    <source>
        <dbReference type="PROSITE-ProRule" id="PRU01360"/>
    </source>
</evidence>
<dbReference type="SUPFAM" id="SSF56935">
    <property type="entry name" value="Porins"/>
    <property type="match status" value="1"/>
</dbReference>
<dbReference type="InterPro" id="IPR037066">
    <property type="entry name" value="Plug_dom_sf"/>
</dbReference>
<evidence type="ECO:0000256" key="7">
    <source>
        <dbReference type="ARBA" id="ARBA00023004"/>
    </source>
</evidence>
<gene>
    <name evidence="18" type="ORF">QN243_05520</name>
</gene>
<evidence type="ECO:0000256" key="8">
    <source>
        <dbReference type="ARBA" id="ARBA00023065"/>
    </source>
</evidence>
<dbReference type="Gene3D" id="2.40.170.20">
    <property type="entry name" value="TonB-dependent receptor, beta-barrel domain"/>
    <property type="match status" value="1"/>
</dbReference>
<comment type="subcellular location">
    <subcellularLocation>
        <location evidence="1 12">Cell outer membrane</location>
        <topology evidence="1 12">Multi-pass membrane protein</topology>
    </subcellularLocation>
</comment>
<keyword evidence="10 12" id="KW-0472">Membrane</keyword>
<evidence type="ECO:0000256" key="6">
    <source>
        <dbReference type="ARBA" id="ARBA00022729"/>
    </source>
</evidence>
<feature type="signal peptide" evidence="15">
    <location>
        <begin position="1"/>
        <end position="25"/>
    </location>
</feature>
<evidence type="ECO:0000256" key="3">
    <source>
        <dbReference type="ARBA" id="ARBA00022452"/>
    </source>
</evidence>
<evidence type="ECO:0000256" key="1">
    <source>
        <dbReference type="ARBA" id="ARBA00004571"/>
    </source>
</evidence>
<feature type="domain" description="TonB-dependent receptor plug" evidence="17">
    <location>
        <begin position="63"/>
        <end position="174"/>
    </location>
</feature>
<keyword evidence="3 12" id="KW-1134">Transmembrane beta strand</keyword>
<proteinExistence type="inferred from homology"/>
<feature type="short sequence motif" description="TonB C-terminal box" evidence="13">
    <location>
        <begin position="761"/>
        <end position="778"/>
    </location>
</feature>
<dbReference type="RefSeq" id="WP_160967689.1">
    <property type="nucleotide sequence ID" value="NZ_CP126170.1"/>
</dbReference>
<protein>
    <submittedName>
        <fullName evidence="18">TonB-dependent receptor</fullName>
    </submittedName>
</protein>
<dbReference type="InterPro" id="IPR036942">
    <property type="entry name" value="Beta-barrel_TonB_sf"/>
</dbReference>
<keyword evidence="8" id="KW-0406">Ion transport</keyword>
<dbReference type="PROSITE" id="PS52016">
    <property type="entry name" value="TONB_DEPENDENT_REC_3"/>
    <property type="match status" value="1"/>
</dbReference>
<keyword evidence="5 12" id="KW-0812">Transmembrane</keyword>
<comment type="similarity">
    <text evidence="12 14">Belongs to the TonB-dependent receptor family.</text>
</comment>
<keyword evidence="9 14" id="KW-0798">TonB box</keyword>
<dbReference type="InterPro" id="IPR039426">
    <property type="entry name" value="TonB-dep_rcpt-like"/>
</dbReference>
<evidence type="ECO:0000256" key="11">
    <source>
        <dbReference type="ARBA" id="ARBA00023237"/>
    </source>
</evidence>
<evidence type="ECO:0000256" key="5">
    <source>
        <dbReference type="ARBA" id="ARBA00022692"/>
    </source>
</evidence>
<name>A0ABZ0JQ21_9XANT</name>
<dbReference type="InterPro" id="IPR010917">
    <property type="entry name" value="TonB_rcpt_CS"/>
</dbReference>
<dbReference type="Gene3D" id="2.170.130.10">
    <property type="entry name" value="TonB-dependent receptor, plug domain"/>
    <property type="match status" value="1"/>
</dbReference>
<keyword evidence="6 15" id="KW-0732">Signal</keyword>